<feature type="transmembrane region" description="Helical" evidence="3">
    <location>
        <begin position="56"/>
        <end position="77"/>
    </location>
</feature>
<dbReference type="GO" id="GO:0048193">
    <property type="term" value="P:Golgi vesicle transport"/>
    <property type="evidence" value="ECO:0007669"/>
    <property type="project" value="InterPro"/>
</dbReference>
<dbReference type="Gene3D" id="3.30.1380.20">
    <property type="entry name" value="Trafficking protein particle complex subunit 3"/>
    <property type="match status" value="1"/>
</dbReference>
<dbReference type="SUPFAM" id="SSF111126">
    <property type="entry name" value="Ligand-binding domain in the NO signalling and Golgi transport"/>
    <property type="match status" value="1"/>
</dbReference>
<feature type="transmembrane region" description="Helical" evidence="3">
    <location>
        <begin position="249"/>
        <end position="268"/>
    </location>
</feature>
<comment type="caution">
    <text evidence="4">The sequence shown here is derived from an EMBL/GenBank/DDBJ whole genome shotgun (WGS) entry which is preliminary data.</text>
</comment>
<accession>A0A1X2GXU7</accession>
<reference evidence="4 5" key="1">
    <citation type="submission" date="2016-07" db="EMBL/GenBank/DDBJ databases">
        <title>Pervasive Adenine N6-methylation of Active Genes in Fungi.</title>
        <authorList>
            <consortium name="DOE Joint Genome Institute"/>
            <person name="Mondo S.J."/>
            <person name="Dannebaum R.O."/>
            <person name="Kuo R.C."/>
            <person name="Labutti K."/>
            <person name="Haridas S."/>
            <person name="Kuo A."/>
            <person name="Salamov A."/>
            <person name="Ahrendt S.R."/>
            <person name="Lipzen A."/>
            <person name="Sullivan W."/>
            <person name="Andreopoulos W.B."/>
            <person name="Clum A."/>
            <person name="Lindquist E."/>
            <person name="Daum C."/>
            <person name="Ramamoorthy G.K."/>
            <person name="Gryganskyi A."/>
            <person name="Culley D."/>
            <person name="Magnuson J.K."/>
            <person name="James T.Y."/>
            <person name="O'Malley M.A."/>
            <person name="Stajich J.E."/>
            <person name="Spatafora J.W."/>
            <person name="Visel A."/>
            <person name="Grigoriev I.V."/>
        </authorList>
    </citation>
    <scope>NUCLEOTIDE SEQUENCE [LARGE SCALE GENOMIC DNA]</scope>
    <source>
        <strain evidence="4 5">NRRL 3301</strain>
    </source>
</reference>
<dbReference type="InterPro" id="IPR024096">
    <property type="entry name" value="NO_sig/Golgi_transp_ligand-bd"/>
</dbReference>
<dbReference type="GO" id="GO:0005794">
    <property type="term" value="C:Golgi apparatus"/>
    <property type="evidence" value="ECO:0007669"/>
    <property type="project" value="UniProtKB-SubCell"/>
</dbReference>
<evidence type="ECO:0000256" key="3">
    <source>
        <dbReference type="SAM" id="Phobius"/>
    </source>
</evidence>
<keyword evidence="3" id="KW-0472">Membrane</keyword>
<dbReference type="Proteomes" id="UP000242146">
    <property type="component" value="Unassembled WGS sequence"/>
</dbReference>
<feature type="region of interest" description="Disordered" evidence="2">
    <location>
        <begin position="1"/>
        <end position="30"/>
    </location>
</feature>
<dbReference type="PANTHER" id="PTHR13048">
    <property type="entry name" value="TRAFFICKING PROTEIN PARTICLE COMPLEX SUBUNIT 3"/>
    <property type="match status" value="1"/>
</dbReference>
<keyword evidence="3" id="KW-1133">Transmembrane helix</keyword>
<sequence>MGFFNKKMDDDQERAQLTRSPTEDDYTLPEQNQDLPMDLGTVQDIFSFSFIRGRPLFNFLLAVLWSIGLPILLYQLLRPRLGQVVAMIVAACPPLAIVLLRMLREKTFDVLGLVAGISFLISGIISIAQPDAKTSAICESIVPLMVGVFCLVSLIPINRFKLRPLVFQVATQVMPRQPEDDQLNQFDQDRLKTPKTKRQKLDRLYNTMARFRHDMRVMTATWGLTLLATFVVKVIVVETSTDTSHLQNVGYIIFCLATALMMVFTWLYTKLVKKHAERVGFFSKNQHRLPLSFISHTNLFMTTPLSKQYKSIGEDVWKNKVEKINAELFTLTYGSMVVQLVKDYEDYNEVNKQLEKM</sequence>
<dbReference type="EMBL" id="MCGT01000001">
    <property type="protein sequence ID" value="ORX62907.1"/>
    <property type="molecule type" value="Genomic_DNA"/>
</dbReference>
<dbReference type="AlphaFoldDB" id="A0A1X2GXU7"/>
<feature type="compositionally biased region" description="Basic and acidic residues" evidence="2">
    <location>
        <begin position="1"/>
        <end position="16"/>
    </location>
</feature>
<keyword evidence="3" id="KW-0812">Transmembrane</keyword>
<name>A0A1X2GXU7_9FUNG</name>
<proteinExistence type="predicted"/>
<dbReference type="InterPro" id="IPR016721">
    <property type="entry name" value="Bet3"/>
</dbReference>
<organism evidence="4 5">
    <name type="scientific">Hesseltinella vesiculosa</name>
    <dbReference type="NCBI Taxonomy" id="101127"/>
    <lineage>
        <taxon>Eukaryota</taxon>
        <taxon>Fungi</taxon>
        <taxon>Fungi incertae sedis</taxon>
        <taxon>Mucoromycota</taxon>
        <taxon>Mucoromycotina</taxon>
        <taxon>Mucoromycetes</taxon>
        <taxon>Mucorales</taxon>
        <taxon>Cunninghamellaceae</taxon>
        <taxon>Hesseltinella</taxon>
    </lineage>
</organism>
<feature type="non-terminal residue" evidence="4">
    <location>
        <position position="357"/>
    </location>
</feature>
<evidence type="ECO:0000313" key="5">
    <source>
        <dbReference type="Proteomes" id="UP000242146"/>
    </source>
</evidence>
<feature type="transmembrane region" description="Helical" evidence="3">
    <location>
        <begin position="110"/>
        <end position="128"/>
    </location>
</feature>
<dbReference type="OrthoDB" id="2328895at2759"/>
<keyword evidence="5" id="KW-1185">Reference proteome</keyword>
<evidence type="ECO:0000313" key="4">
    <source>
        <dbReference type="EMBL" id="ORX62907.1"/>
    </source>
</evidence>
<comment type="subcellular location">
    <subcellularLocation>
        <location evidence="1">Golgi apparatus</location>
        <location evidence="1">cis-Golgi network</location>
    </subcellularLocation>
</comment>
<dbReference type="STRING" id="101127.A0A1X2GXU7"/>
<feature type="transmembrane region" description="Helical" evidence="3">
    <location>
        <begin position="140"/>
        <end position="157"/>
    </location>
</feature>
<evidence type="ECO:0000256" key="2">
    <source>
        <dbReference type="SAM" id="MobiDB-lite"/>
    </source>
</evidence>
<evidence type="ECO:0000256" key="1">
    <source>
        <dbReference type="ARBA" id="ARBA00004222"/>
    </source>
</evidence>
<dbReference type="NCBIfam" id="NF041646">
    <property type="entry name" value="VC0807_fam"/>
    <property type="match status" value="1"/>
</dbReference>
<feature type="transmembrane region" description="Helical" evidence="3">
    <location>
        <begin position="217"/>
        <end position="237"/>
    </location>
</feature>
<protein>
    <submittedName>
        <fullName evidence="4">Uncharacterized protein</fullName>
    </submittedName>
</protein>
<dbReference type="GO" id="GO:0030008">
    <property type="term" value="C:TRAPP complex"/>
    <property type="evidence" value="ECO:0007669"/>
    <property type="project" value="InterPro"/>
</dbReference>
<feature type="transmembrane region" description="Helical" evidence="3">
    <location>
        <begin position="83"/>
        <end position="103"/>
    </location>
</feature>
<gene>
    <name evidence="4" type="ORF">DM01DRAFT_1297793</name>
</gene>